<name>A0ACC2SRZ4_9FUNG</name>
<protein>
    <submittedName>
        <fullName evidence="1">ERMES complex subunit mmm1</fullName>
    </submittedName>
</protein>
<reference evidence="1" key="1">
    <citation type="submission" date="2022-04" db="EMBL/GenBank/DDBJ databases">
        <title>Genome of the entomopathogenic fungus Entomophthora muscae.</title>
        <authorList>
            <person name="Elya C."/>
            <person name="Lovett B.R."/>
            <person name="Lee E."/>
            <person name="Macias A.M."/>
            <person name="Hajek A.E."/>
            <person name="De Bivort B.L."/>
            <person name="Kasson M.T."/>
            <person name="De Fine Licht H.H."/>
            <person name="Stajich J.E."/>
        </authorList>
    </citation>
    <scope>NUCLEOTIDE SEQUENCE</scope>
    <source>
        <strain evidence="1">Berkeley</strain>
    </source>
</reference>
<organism evidence="1 2">
    <name type="scientific">Entomophthora muscae</name>
    <dbReference type="NCBI Taxonomy" id="34485"/>
    <lineage>
        <taxon>Eukaryota</taxon>
        <taxon>Fungi</taxon>
        <taxon>Fungi incertae sedis</taxon>
        <taxon>Zoopagomycota</taxon>
        <taxon>Entomophthoromycotina</taxon>
        <taxon>Entomophthoromycetes</taxon>
        <taxon>Entomophthorales</taxon>
        <taxon>Entomophthoraceae</taxon>
        <taxon>Entomophthora</taxon>
    </lineage>
</organism>
<sequence>MELSRTEDSSQFYWGFISGFILGWAMNLLLFGLVMRYWFLDDATKRVYSPSSSSVSPKLKATLDRKRELIQSVEKNFKNQNAPLSISDVEVLSKTLYGLSEHSAESTDWLNVVFAQIISKYRNDLLMNNLFTSALNKALNTDTKTSLLGAITLTDISFGQEFPLLKDVIIKHKKDSSSVYAEITVEYNDRITVAFDTSLLIGARGVNFAALPISLALSFVKFVGKITLELEATTADPSIFFSVQPEYDLDFEINSLVGHRSKLKDVPKFASMIIYNLKSVFQTHFVSPQGKRFKLPRIDKLFVGLSSPDTSSSTEANTSSSASAPTANYDASLSRDDGKEIEKSLDSVVTEVKDA</sequence>
<proteinExistence type="predicted"/>
<evidence type="ECO:0000313" key="2">
    <source>
        <dbReference type="Proteomes" id="UP001165960"/>
    </source>
</evidence>
<gene>
    <name evidence="1" type="primary">MMM1_2</name>
    <name evidence="1" type="ORF">DSO57_1022573</name>
</gene>
<keyword evidence="2" id="KW-1185">Reference proteome</keyword>
<accession>A0ACC2SRZ4</accession>
<evidence type="ECO:0000313" key="1">
    <source>
        <dbReference type="EMBL" id="KAJ9065161.1"/>
    </source>
</evidence>
<comment type="caution">
    <text evidence="1">The sequence shown here is derived from an EMBL/GenBank/DDBJ whole genome shotgun (WGS) entry which is preliminary data.</text>
</comment>
<dbReference type="EMBL" id="QTSX02004374">
    <property type="protein sequence ID" value="KAJ9065161.1"/>
    <property type="molecule type" value="Genomic_DNA"/>
</dbReference>
<dbReference type="Proteomes" id="UP001165960">
    <property type="component" value="Unassembled WGS sequence"/>
</dbReference>